<evidence type="ECO:0000313" key="2">
    <source>
        <dbReference type="Proteomes" id="UP000887565"/>
    </source>
</evidence>
<feature type="signal peptide" evidence="1">
    <location>
        <begin position="1"/>
        <end position="16"/>
    </location>
</feature>
<evidence type="ECO:0000313" key="3">
    <source>
        <dbReference type="WBParaSite" id="nRc.2.0.1.t22262-RA"/>
    </source>
</evidence>
<proteinExistence type="predicted"/>
<dbReference type="AlphaFoldDB" id="A0A915J713"/>
<reference evidence="3" key="1">
    <citation type="submission" date="2022-11" db="UniProtKB">
        <authorList>
            <consortium name="WormBaseParasite"/>
        </authorList>
    </citation>
    <scope>IDENTIFICATION</scope>
</reference>
<keyword evidence="1" id="KW-0732">Signal</keyword>
<dbReference type="WBParaSite" id="nRc.2.0.1.t22262-RA">
    <property type="protein sequence ID" value="nRc.2.0.1.t22262-RA"/>
    <property type="gene ID" value="nRc.2.0.1.g22262"/>
</dbReference>
<sequence>MGVIISFVFGILLSLCDKPGGIFTSPEKAQVPFYTNFPAPYYPNPVAQPVAAPNQNIPRLIGGKKRPITQSELDMANKYSNVALITIPVQIFGHTVLAAIDTGDTYSTIYQRPAEDILHKPIHSFQPVGQDNVPDGSTVRVYGPIFANATTPFGSILLPLTLTLGMEPGGIEMLLGLDFLFHPAIKAIMDFGTSTLSIQGKTIPMGKVVFPSINGPEAGYRTM</sequence>
<dbReference type="Proteomes" id="UP000887565">
    <property type="component" value="Unplaced"/>
</dbReference>
<dbReference type="Gene3D" id="2.40.70.10">
    <property type="entry name" value="Acid Proteases"/>
    <property type="match status" value="1"/>
</dbReference>
<evidence type="ECO:0000256" key="1">
    <source>
        <dbReference type="SAM" id="SignalP"/>
    </source>
</evidence>
<name>A0A915J713_ROMCU</name>
<dbReference type="InterPro" id="IPR021109">
    <property type="entry name" value="Peptidase_aspartic_dom_sf"/>
</dbReference>
<organism evidence="2 3">
    <name type="scientific">Romanomermis culicivorax</name>
    <name type="common">Nematode worm</name>
    <dbReference type="NCBI Taxonomy" id="13658"/>
    <lineage>
        <taxon>Eukaryota</taxon>
        <taxon>Metazoa</taxon>
        <taxon>Ecdysozoa</taxon>
        <taxon>Nematoda</taxon>
        <taxon>Enoplea</taxon>
        <taxon>Dorylaimia</taxon>
        <taxon>Mermithida</taxon>
        <taxon>Mermithoidea</taxon>
        <taxon>Mermithidae</taxon>
        <taxon>Romanomermis</taxon>
    </lineage>
</organism>
<accession>A0A915J713</accession>
<protein>
    <submittedName>
        <fullName evidence="3">Peptidase A2 domain-containing protein</fullName>
    </submittedName>
</protein>
<feature type="chain" id="PRO_5038092893" evidence="1">
    <location>
        <begin position="17"/>
        <end position="223"/>
    </location>
</feature>
<keyword evidence="2" id="KW-1185">Reference proteome</keyword>